<dbReference type="WBParaSite" id="JU765_v2.g7098.t1">
    <property type="protein sequence ID" value="JU765_v2.g7098.t1"/>
    <property type="gene ID" value="JU765_v2.g7098"/>
</dbReference>
<evidence type="ECO:0000313" key="1">
    <source>
        <dbReference type="Proteomes" id="UP000887576"/>
    </source>
</evidence>
<proteinExistence type="predicted"/>
<evidence type="ECO:0000313" key="2">
    <source>
        <dbReference type="WBParaSite" id="JU765_v2.g7098.t1"/>
    </source>
</evidence>
<sequence>MLLNAISTTICSKNVSQMLVIVYDVTDEPVRVPAPYITYDLRGGGVAPDAARGTGSQRTSYLIPASLD</sequence>
<reference evidence="2" key="1">
    <citation type="submission" date="2022-11" db="UniProtKB">
        <authorList>
            <consortium name="WormBaseParasite"/>
        </authorList>
    </citation>
    <scope>IDENTIFICATION</scope>
</reference>
<protein>
    <submittedName>
        <fullName evidence="2">Uncharacterized protein</fullName>
    </submittedName>
</protein>
<accession>A0AC34RIJ2</accession>
<dbReference type="Proteomes" id="UP000887576">
    <property type="component" value="Unplaced"/>
</dbReference>
<name>A0AC34RIJ2_9BILA</name>
<organism evidence="1 2">
    <name type="scientific">Panagrolaimus sp. JU765</name>
    <dbReference type="NCBI Taxonomy" id="591449"/>
    <lineage>
        <taxon>Eukaryota</taxon>
        <taxon>Metazoa</taxon>
        <taxon>Ecdysozoa</taxon>
        <taxon>Nematoda</taxon>
        <taxon>Chromadorea</taxon>
        <taxon>Rhabditida</taxon>
        <taxon>Tylenchina</taxon>
        <taxon>Panagrolaimomorpha</taxon>
        <taxon>Panagrolaimoidea</taxon>
        <taxon>Panagrolaimidae</taxon>
        <taxon>Panagrolaimus</taxon>
    </lineage>
</organism>